<dbReference type="GO" id="GO:0009002">
    <property type="term" value="F:serine-type D-Ala-D-Ala carboxypeptidase activity"/>
    <property type="evidence" value="ECO:0007669"/>
    <property type="project" value="UniProtKB-EC"/>
</dbReference>
<keyword evidence="3" id="KW-0121">Carboxypeptidase</keyword>
<name>A0AAW9QPG5_9CHRO</name>
<gene>
    <name evidence="3" type="ORF">V0288_16785</name>
</gene>
<dbReference type="InterPro" id="IPR000667">
    <property type="entry name" value="Peptidase_S13"/>
</dbReference>
<comment type="similarity">
    <text evidence="1">Belongs to the peptidase S13 family.</text>
</comment>
<keyword evidence="3" id="KW-0645">Protease</keyword>
<dbReference type="InterPro" id="IPR012338">
    <property type="entry name" value="Beta-lactam/transpept-like"/>
</dbReference>
<proteinExistence type="inferred from homology"/>
<dbReference type="EC" id="3.4.16.4" evidence="3"/>
<dbReference type="EMBL" id="JBAFSM010000035">
    <property type="protein sequence ID" value="MEG3438785.1"/>
    <property type="molecule type" value="Genomic_DNA"/>
</dbReference>
<keyword evidence="2 3" id="KW-0378">Hydrolase</keyword>
<evidence type="ECO:0000313" key="3">
    <source>
        <dbReference type="EMBL" id="MEG3438785.1"/>
    </source>
</evidence>
<comment type="caution">
    <text evidence="3">The sequence shown here is derived from an EMBL/GenBank/DDBJ whole genome shotgun (WGS) entry which is preliminary data.</text>
</comment>
<sequence length="430" mass="46648">MVKVFHLAFFGFLLNLLGGGTEPITSVPIVSWQNEPIFALPTDPDPEVTSIVGEYLQNLSKRGLKPDGQRVAIETEWADLAEHNSDTAASAASLTKIATTLAAIETWPLDHRFETKFYTVGEIRDGVLTGDLVIEGGGDPLFVWEEAIAVGNALEEMGIREIEGDLVVTGTFAMNFQTDSLKAGEFFKRGIERSQWSPETKKAFETLPKGTKAPSVKISGGVRASGEVPASATALFRHRSLTLTELLRQMNIYSNNVMAEMLADLAGGPSAVDSIATKYTGVREDEIQLINGSGLGVENRISPRAVIEMLKVLDKKLADGPVKLADLFPVGGRDTKGTMKWRAIPEGVMIKTGTLAQVSALAGVIPTKERGPVWFAIMNSGSSDIEGLRHRQDEVLQALDRHWEFLPEQTRGSVPETAFLGDPSRISKGF</sequence>
<dbReference type="Gene3D" id="3.40.710.10">
    <property type="entry name" value="DD-peptidase/beta-lactamase superfamily"/>
    <property type="match status" value="1"/>
</dbReference>
<evidence type="ECO:0000256" key="2">
    <source>
        <dbReference type="ARBA" id="ARBA00022801"/>
    </source>
</evidence>
<dbReference type="Gene3D" id="3.50.80.20">
    <property type="entry name" value="D-Ala-D-Ala carboxypeptidase C, peptidase S13"/>
    <property type="match status" value="1"/>
</dbReference>
<accession>A0AAW9QPG5</accession>
<evidence type="ECO:0000313" key="4">
    <source>
        <dbReference type="Proteomes" id="UP001328733"/>
    </source>
</evidence>
<dbReference type="PANTHER" id="PTHR30023:SF0">
    <property type="entry name" value="PENICILLIN-SENSITIVE CARBOXYPEPTIDASE A"/>
    <property type="match status" value="1"/>
</dbReference>
<reference evidence="3 4" key="1">
    <citation type="submission" date="2024-01" db="EMBL/GenBank/DDBJ databases">
        <title>Genomic insights into the taxonomy and metabolism of the cyanobacterium Pannus brasiliensis CCIBt3594.</title>
        <authorList>
            <person name="Machado M."/>
            <person name="Botero N.B."/>
            <person name="Andreote A.P.D."/>
            <person name="Feitosa A.M.T."/>
            <person name="Popin R."/>
            <person name="Sivonen K."/>
            <person name="Fiore M.F."/>
        </authorList>
    </citation>
    <scope>NUCLEOTIDE SEQUENCE [LARGE SCALE GENOMIC DNA]</scope>
    <source>
        <strain evidence="3 4">CCIBt3594</strain>
    </source>
</reference>
<dbReference type="RefSeq" id="WP_332866269.1">
    <property type="nucleotide sequence ID" value="NZ_JBAFSM010000035.1"/>
</dbReference>
<dbReference type="Pfam" id="PF02113">
    <property type="entry name" value="Peptidase_S13"/>
    <property type="match status" value="2"/>
</dbReference>
<dbReference type="AlphaFoldDB" id="A0AAW9QPG5"/>
<dbReference type="PANTHER" id="PTHR30023">
    <property type="entry name" value="D-ALANYL-D-ALANINE CARBOXYPEPTIDASE"/>
    <property type="match status" value="1"/>
</dbReference>
<dbReference type="Proteomes" id="UP001328733">
    <property type="component" value="Unassembled WGS sequence"/>
</dbReference>
<protein>
    <submittedName>
        <fullName evidence="3">D-alanyl-D-alanine carboxypeptidase</fullName>
        <ecNumber evidence="3">3.4.16.4</ecNumber>
    </submittedName>
</protein>
<dbReference type="GO" id="GO:0000270">
    <property type="term" value="P:peptidoglycan metabolic process"/>
    <property type="evidence" value="ECO:0007669"/>
    <property type="project" value="TreeGrafter"/>
</dbReference>
<dbReference type="GO" id="GO:0006508">
    <property type="term" value="P:proteolysis"/>
    <property type="evidence" value="ECO:0007669"/>
    <property type="project" value="InterPro"/>
</dbReference>
<evidence type="ECO:0000256" key="1">
    <source>
        <dbReference type="ARBA" id="ARBA00006096"/>
    </source>
</evidence>
<keyword evidence="4" id="KW-1185">Reference proteome</keyword>
<dbReference type="PRINTS" id="PR00922">
    <property type="entry name" value="DADACBPTASE3"/>
</dbReference>
<organism evidence="3 4">
    <name type="scientific">Pannus brasiliensis CCIBt3594</name>
    <dbReference type="NCBI Taxonomy" id="1427578"/>
    <lineage>
        <taxon>Bacteria</taxon>
        <taxon>Bacillati</taxon>
        <taxon>Cyanobacteriota</taxon>
        <taxon>Cyanophyceae</taxon>
        <taxon>Oscillatoriophycideae</taxon>
        <taxon>Chroococcales</taxon>
        <taxon>Microcystaceae</taxon>
        <taxon>Pannus</taxon>
    </lineage>
</organism>
<dbReference type="SUPFAM" id="SSF56601">
    <property type="entry name" value="beta-lactamase/transpeptidase-like"/>
    <property type="match status" value="1"/>
</dbReference>